<gene>
    <name evidence="1" type="ORF">PAAG_12305</name>
</gene>
<dbReference type="HOGENOM" id="CLU_2513245_0_0_1"/>
<dbReference type="EMBL" id="KN294012">
    <property type="protein sequence ID" value="KGQ00997.1"/>
    <property type="molecule type" value="Genomic_DNA"/>
</dbReference>
<organism evidence="1 2">
    <name type="scientific">Paracoccidioides lutzii (strain ATCC MYA-826 / Pb01)</name>
    <name type="common">Paracoccidioides brasiliensis</name>
    <dbReference type="NCBI Taxonomy" id="502779"/>
    <lineage>
        <taxon>Eukaryota</taxon>
        <taxon>Fungi</taxon>
        <taxon>Dikarya</taxon>
        <taxon>Ascomycota</taxon>
        <taxon>Pezizomycotina</taxon>
        <taxon>Eurotiomycetes</taxon>
        <taxon>Eurotiomycetidae</taxon>
        <taxon>Onygenales</taxon>
        <taxon>Ajellomycetaceae</taxon>
        <taxon>Paracoccidioides</taxon>
    </lineage>
</organism>
<proteinExistence type="predicted"/>
<name>A0A0A2V3P3_PARBA</name>
<dbReference type="Proteomes" id="UP000002059">
    <property type="component" value="Partially assembled WGS sequence"/>
</dbReference>
<reference evidence="1 2" key="1">
    <citation type="journal article" date="2011" name="PLoS Genet.">
        <title>Comparative genomic analysis of human fungal pathogens causing paracoccidioidomycosis.</title>
        <authorList>
            <person name="Desjardins C.A."/>
            <person name="Champion M.D."/>
            <person name="Holder J.W."/>
            <person name="Muszewska A."/>
            <person name="Goldberg J."/>
            <person name="Bailao A.M."/>
            <person name="Brigido M.M."/>
            <person name="Ferreira M.E."/>
            <person name="Garcia A.M."/>
            <person name="Grynberg M."/>
            <person name="Gujja S."/>
            <person name="Heiman D.I."/>
            <person name="Henn M.R."/>
            <person name="Kodira C.D."/>
            <person name="Leon-Narvaez H."/>
            <person name="Longo L.V."/>
            <person name="Ma L.J."/>
            <person name="Malavazi I."/>
            <person name="Matsuo A.L."/>
            <person name="Morais F.V."/>
            <person name="Pereira M."/>
            <person name="Rodriguez-Brito S."/>
            <person name="Sakthikumar S."/>
            <person name="Salem-Izacc S.M."/>
            <person name="Sykes S.M."/>
            <person name="Teixeira M.M."/>
            <person name="Vallejo M.C."/>
            <person name="Walter M.E."/>
            <person name="Yandava C."/>
            <person name="Young S."/>
            <person name="Zeng Q."/>
            <person name="Zucker J."/>
            <person name="Felipe M.S."/>
            <person name="Goldman G.H."/>
            <person name="Haas B.J."/>
            <person name="McEwen J.G."/>
            <person name="Nino-Vega G."/>
            <person name="Puccia R."/>
            <person name="San-Blas G."/>
            <person name="Soares C.M."/>
            <person name="Birren B.W."/>
            <person name="Cuomo C.A."/>
        </authorList>
    </citation>
    <scope>NUCLEOTIDE SEQUENCE [LARGE SCALE GENOMIC DNA]</scope>
    <source>
        <strain evidence="2">ATCC MYA-826 / Pb01</strain>
    </source>
</reference>
<dbReference type="GeneID" id="26971010"/>
<dbReference type="AlphaFoldDB" id="A0A0A2V3P3"/>
<protein>
    <submittedName>
        <fullName evidence="1">Uncharacterized protein</fullName>
    </submittedName>
</protein>
<evidence type="ECO:0000313" key="1">
    <source>
        <dbReference type="EMBL" id="KGQ00997.1"/>
    </source>
</evidence>
<dbReference type="RefSeq" id="XP_015702559.1">
    <property type="nucleotide sequence ID" value="XM_015847815.1"/>
</dbReference>
<dbReference type="KEGG" id="pbl:PAAG_12305"/>
<keyword evidence="2" id="KW-1185">Reference proteome</keyword>
<accession>A0A0A2V3P3</accession>
<sequence length="85" mass="9543">MTMLFLIRTPEDRGSLSLFNTSVDGPVSHSTTTSENHHLSSTPSALFVDFGVKPSAEELRAKDFLQKITEQLPEIMKFTQCELEQ</sequence>
<evidence type="ECO:0000313" key="2">
    <source>
        <dbReference type="Proteomes" id="UP000002059"/>
    </source>
</evidence>
<dbReference type="VEuPathDB" id="FungiDB:PAAG_12305"/>